<sequence length="334" mass="34515">MNSSSTTRRRLAALAASASVTALVLALGACASGGSGSGGGAPGTGDKPYVALVSKGFQHQFWQAVKQGADDAAAELDVEVTFEGPETETEVEKQLTMLQTALDKSPDAIGYAALDSEASIPMMTDAVSRGIPVIAFDSGVDSDAPVTTVSTDNLAASAEAAKHMAELVGSGKIAIVGHDQTSQTGQQRVEGFTQYIEENAPDIEIVDTQYAAGDQLKSADAAKAIMQAHPDLKGIYGTNEGSAIGVVKAVQESGRSGELTVIGFDSGTAQTDAIRDGLMAGAITQDPIKMGYETVKAAVAAINGEEVEPVIDSGFYWYDETNIDDPEIAAVLYE</sequence>
<protein>
    <submittedName>
        <fullName evidence="6">Ribose transport system substrate-binding protein</fullName>
    </submittedName>
</protein>
<dbReference type="InterPro" id="IPR025997">
    <property type="entry name" value="SBP_2_dom"/>
</dbReference>
<dbReference type="Gene3D" id="3.40.50.2300">
    <property type="match status" value="2"/>
</dbReference>
<comment type="caution">
    <text evidence="6">The sequence shown here is derived from an EMBL/GenBank/DDBJ whole genome shotgun (WGS) entry which is preliminary data.</text>
</comment>
<evidence type="ECO:0000259" key="5">
    <source>
        <dbReference type="Pfam" id="PF13407"/>
    </source>
</evidence>
<evidence type="ECO:0000256" key="4">
    <source>
        <dbReference type="SAM" id="SignalP"/>
    </source>
</evidence>
<comment type="similarity">
    <text evidence="2">Belongs to the bacterial solute-binding protein 2 family.</text>
</comment>
<dbReference type="Pfam" id="PF13407">
    <property type="entry name" value="Peripla_BP_4"/>
    <property type="match status" value="1"/>
</dbReference>
<dbReference type="CDD" id="cd20005">
    <property type="entry name" value="PBP1_ABC_sugar_binding-like"/>
    <property type="match status" value="1"/>
</dbReference>
<feature type="signal peptide" evidence="4">
    <location>
        <begin position="1"/>
        <end position="31"/>
    </location>
</feature>
<accession>A0A7W3JA64</accession>
<gene>
    <name evidence="6" type="ORF">FHX71_002956</name>
</gene>
<dbReference type="SUPFAM" id="SSF53822">
    <property type="entry name" value="Periplasmic binding protein-like I"/>
    <property type="match status" value="1"/>
</dbReference>
<keyword evidence="7" id="KW-1185">Reference proteome</keyword>
<dbReference type="PANTHER" id="PTHR46847">
    <property type="entry name" value="D-ALLOSE-BINDING PERIPLASMIC PROTEIN-RELATED"/>
    <property type="match status" value="1"/>
</dbReference>
<comment type="subcellular location">
    <subcellularLocation>
        <location evidence="1">Cell envelope</location>
    </subcellularLocation>
</comment>
<feature type="domain" description="Periplasmic binding protein" evidence="5">
    <location>
        <begin position="50"/>
        <end position="306"/>
    </location>
</feature>
<dbReference type="AlphaFoldDB" id="A0A7W3JA64"/>
<reference evidence="6 7" key="1">
    <citation type="submission" date="2020-07" db="EMBL/GenBank/DDBJ databases">
        <title>Sequencing the genomes of 1000 actinobacteria strains.</title>
        <authorList>
            <person name="Klenk H.-P."/>
        </authorList>
    </citation>
    <scope>NUCLEOTIDE SEQUENCE [LARGE SCALE GENOMIC DNA]</scope>
    <source>
        <strain evidence="6 7">DSM 44121</strain>
    </source>
</reference>
<dbReference type="Proteomes" id="UP000540568">
    <property type="component" value="Unassembled WGS sequence"/>
</dbReference>
<evidence type="ECO:0000256" key="2">
    <source>
        <dbReference type="ARBA" id="ARBA00007639"/>
    </source>
</evidence>
<dbReference type="InterPro" id="IPR028082">
    <property type="entry name" value="Peripla_BP_I"/>
</dbReference>
<evidence type="ECO:0000256" key="1">
    <source>
        <dbReference type="ARBA" id="ARBA00004196"/>
    </source>
</evidence>
<dbReference type="GO" id="GO:0030313">
    <property type="term" value="C:cell envelope"/>
    <property type="evidence" value="ECO:0007669"/>
    <property type="project" value="UniProtKB-SubCell"/>
</dbReference>
<dbReference type="EMBL" id="JACGWV010000001">
    <property type="protein sequence ID" value="MBA8809014.1"/>
    <property type="molecule type" value="Genomic_DNA"/>
</dbReference>
<name>A0A7W3JA64_9MICO</name>
<dbReference type="RefSeq" id="WP_182617522.1">
    <property type="nucleotide sequence ID" value="NZ_BAAATF010000003.1"/>
</dbReference>
<feature type="chain" id="PRO_5030576472" evidence="4">
    <location>
        <begin position="32"/>
        <end position="334"/>
    </location>
</feature>
<proteinExistence type="inferred from homology"/>
<dbReference type="PANTHER" id="PTHR46847:SF1">
    <property type="entry name" value="D-ALLOSE-BINDING PERIPLASMIC PROTEIN-RELATED"/>
    <property type="match status" value="1"/>
</dbReference>
<dbReference type="GO" id="GO:0030246">
    <property type="term" value="F:carbohydrate binding"/>
    <property type="evidence" value="ECO:0007669"/>
    <property type="project" value="UniProtKB-ARBA"/>
</dbReference>
<keyword evidence="3 4" id="KW-0732">Signal</keyword>
<evidence type="ECO:0000313" key="7">
    <source>
        <dbReference type="Proteomes" id="UP000540568"/>
    </source>
</evidence>
<evidence type="ECO:0000256" key="3">
    <source>
        <dbReference type="ARBA" id="ARBA00022729"/>
    </source>
</evidence>
<organism evidence="6 7">
    <name type="scientific">Promicromonospora sukumoe</name>
    <dbReference type="NCBI Taxonomy" id="88382"/>
    <lineage>
        <taxon>Bacteria</taxon>
        <taxon>Bacillati</taxon>
        <taxon>Actinomycetota</taxon>
        <taxon>Actinomycetes</taxon>
        <taxon>Micrococcales</taxon>
        <taxon>Promicromonosporaceae</taxon>
        <taxon>Promicromonospora</taxon>
    </lineage>
</organism>
<evidence type="ECO:0000313" key="6">
    <source>
        <dbReference type="EMBL" id="MBA8809014.1"/>
    </source>
</evidence>